<gene>
    <name evidence="4" type="ORF">H9757_12305</name>
</gene>
<dbReference type="InterPro" id="IPR029070">
    <property type="entry name" value="Chitinase_insertion_sf"/>
</dbReference>
<evidence type="ECO:0000313" key="4">
    <source>
        <dbReference type="EMBL" id="HJC39817.1"/>
    </source>
</evidence>
<dbReference type="EMBL" id="DWWK01000204">
    <property type="protein sequence ID" value="HJC39817.1"/>
    <property type="molecule type" value="Genomic_DNA"/>
</dbReference>
<dbReference type="Gene3D" id="3.10.350.10">
    <property type="entry name" value="LysM domain"/>
    <property type="match status" value="1"/>
</dbReference>
<dbReference type="SMART" id="SM00636">
    <property type="entry name" value="Glyco_18"/>
    <property type="match status" value="1"/>
</dbReference>
<keyword evidence="1" id="KW-0326">Glycosidase</keyword>
<dbReference type="CDD" id="cd00118">
    <property type="entry name" value="LysM"/>
    <property type="match status" value="1"/>
</dbReference>
<dbReference type="InterPro" id="IPR036779">
    <property type="entry name" value="LysM_dom_sf"/>
</dbReference>
<dbReference type="Gene3D" id="3.20.20.80">
    <property type="entry name" value="Glycosidases"/>
    <property type="match status" value="1"/>
</dbReference>
<evidence type="ECO:0000256" key="1">
    <source>
        <dbReference type="ARBA" id="ARBA00023295"/>
    </source>
</evidence>
<name>A0A9D2NXL8_9FIRM</name>
<reference evidence="4" key="1">
    <citation type="journal article" date="2021" name="PeerJ">
        <title>Extensive microbial diversity within the chicken gut microbiome revealed by metagenomics and culture.</title>
        <authorList>
            <person name="Gilroy R."/>
            <person name="Ravi A."/>
            <person name="Getino M."/>
            <person name="Pursley I."/>
            <person name="Horton D.L."/>
            <person name="Alikhan N.F."/>
            <person name="Baker D."/>
            <person name="Gharbi K."/>
            <person name="Hall N."/>
            <person name="Watson M."/>
            <person name="Adriaenssens E.M."/>
            <person name="Foster-Nyarko E."/>
            <person name="Jarju S."/>
            <person name="Secka A."/>
            <person name="Antonio M."/>
            <person name="Oren A."/>
            <person name="Chaudhuri R.R."/>
            <person name="La Ragione R."/>
            <person name="Hildebrand F."/>
            <person name="Pallen M.J."/>
        </authorList>
    </citation>
    <scope>NUCLEOTIDE SEQUENCE</scope>
    <source>
        <strain evidence="4">ChiGjej1B1-1692</strain>
    </source>
</reference>
<dbReference type="InterPro" id="IPR017853">
    <property type="entry name" value="GH"/>
</dbReference>
<feature type="domain" description="GH18" evidence="3">
    <location>
        <begin position="58"/>
        <end position="372"/>
    </location>
</feature>
<dbReference type="GO" id="GO:0016798">
    <property type="term" value="F:hydrolase activity, acting on glycosyl bonds"/>
    <property type="evidence" value="ECO:0007669"/>
    <property type="project" value="UniProtKB-KW"/>
</dbReference>
<evidence type="ECO:0000313" key="5">
    <source>
        <dbReference type="Proteomes" id="UP000823894"/>
    </source>
</evidence>
<sequence>MIYIVEKGDTLEKISAAAGVPVWKIVYDNQIEDRDRLAQGQALLLLKPGESGGLTEGRTVGGYAYPFVEPELLDQSFPAVRELLVFSYGFTFEGNIIPPPQDDLWMIETAWKQGAEPFLVLTPFSGGAFNNQLVKILVENEPIQEKVIEQLLLTVEDRGYAGVDIDFEYVLPENRVKYAEFVGKMQRRMNENGYRVSVAVAPKTSDDQKGLLVEGIDYRLLGENADAVFLMTYEWGYTYGPPMAVAPLDKVREAAEYAITRIPAEKLILGIPNYGYDWTLPYEKGITRARTIANTEAAGIAAEYGASIEYAQVSQAPWFTYKKSGSEHVVWFEDPRSIEAKWKLVKEYELAGAWYWNLMRTFRANWLMTEDS</sequence>
<dbReference type="PROSITE" id="PS51782">
    <property type="entry name" value="LYSM"/>
    <property type="match status" value="1"/>
</dbReference>
<dbReference type="GO" id="GO:0005975">
    <property type="term" value="P:carbohydrate metabolic process"/>
    <property type="evidence" value="ECO:0007669"/>
    <property type="project" value="InterPro"/>
</dbReference>
<dbReference type="Pfam" id="PF01476">
    <property type="entry name" value="LysM"/>
    <property type="match status" value="1"/>
</dbReference>
<dbReference type="PANTHER" id="PTHR46066">
    <property type="entry name" value="CHITINASE DOMAIN-CONTAINING PROTEIN 1 FAMILY MEMBER"/>
    <property type="match status" value="1"/>
</dbReference>
<keyword evidence="1" id="KW-0378">Hydrolase</keyword>
<dbReference type="GO" id="GO:0012505">
    <property type="term" value="C:endomembrane system"/>
    <property type="evidence" value="ECO:0007669"/>
    <property type="project" value="TreeGrafter"/>
</dbReference>
<dbReference type="GO" id="GO:0008061">
    <property type="term" value="F:chitin binding"/>
    <property type="evidence" value="ECO:0007669"/>
    <property type="project" value="InterPro"/>
</dbReference>
<dbReference type="SMART" id="SM00257">
    <property type="entry name" value="LysM"/>
    <property type="match status" value="1"/>
</dbReference>
<dbReference type="Gene3D" id="3.10.50.10">
    <property type="match status" value="1"/>
</dbReference>
<dbReference type="SUPFAM" id="SSF51445">
    <property type="entry name" value="(Trans)glycosidases"/>
    <property type="match status" value="1"/>
</dbReference>
<reference evidence="4" key="2">
    <citation type="submission" date="2021-04" db="EMBL/GenBank/DDBJ databases">
        <authorList>
            <person name="Gilroy R."/>
        </authorList>
    </citation>
    <scope>NUCLEOTIDE SEQUENCE</scope>
    <source>
        <strain evidence="4">ChiGjej1B1-1692</strain>
    </source>
</reference>
<evidence type="ECO:0000259" key="2">
    <source>
        <dbReference type="PROSITE" id="PS51782"/>
    </source>
</evidence>
<dbReference type="InterPro" id="IPR018392">
    <property type="entry name" value="LysM"/>
</dbReference>
<dbReference type="PROSITE" id="PS51910">
    <property type="entry name" value="GH18_2"/>
    <property type="match status" value="1"/>
</dbReference>
<dbReference type="AlphaFoldDB" id="A0A9D2NXL8"/>
<dbReference type="PANTHER" id="PTHR46066:SF2">
    <property type="entry name" value="CHITINASE DOMAIN-CONTAINING PROTEIN 1"/>
    <property type="match status" value="1"/>
</dbReference>
<proteinExistence type="predicted"/>
<dbReference type="GO" id="GO:0070492">
    <property type="term" value="F:oligosaccharide binding"/>
    <property type="evidence" value="ECO:0007669"/>
    <property type="project" value="TreeGrafter"/>
</dbReference>
<organism evidence="4 5">
    <name type="scientific">Candidatus Mediterraneibacter faecigallinarum</name>
    <dbReference type="NCBI Taxonomy" id="2838669"/>
    <lineage>
        <taxon>Bacteria</taxon>
        <taxon>Bacillati</taxon>
        <taxon>Bacillota</taxon>
        <taxon>Clostridia</taxon>
        <taxon>Lachnospirales</taxon>
        <taxon>Lachnospiraceae</taxon>
        <taxon>Mediterraneibacter</taxon>
    </lineage>
</organism>
<protein>
    <submittedName>
        <fullName evidence="4">LysM peptidoglycan-binding domain-containing protein</fullName>
    </submittedName>
</protein>
<dbReference type="Pfam" id="PF00704">
    <property type="entry name" value="Glyco_hydro_18"/>
    <property type="match status" value="1"/>
</dbReference>
<accession>A0A9D2NXL8</accession>
<evidence type="ECO:0000259" key="3">
    <source>
        <dbReference type="PROSITE" id="PS51910"/>
    </source>
</evidence>
<comment type="caution">
    <text evidence="4">The sequence shown here is derived from an EMBL/GenBank/DDBJ whole genome shotgun (WGS) entry which is preliminary data.</text>
</comment>
<dbReference type="Proteomes" id="UP000823894">
    <property type="component" value="Unassembled WGS sequence"/>
</dbReference>
<dbReference type="InterPro" id="IPR011583">
    <property type="entry name" value="Chitinase_II/V-like_cat"/>
</dbReference>
<dbReference type="SUPFAM" id="SSF54106">
    <property type="entry name" value="LysM domain"/>
    <property type="match status" value="1"/>
</dbReference>
<dbReference type="InterPro" id="IPR001223">
    <property type="entry name" value="Glyco_hydro18_cat"/>
</dbReference>
<feature type="domain" description="LysM" evidence="2">
    <location>
        <begin position="1"/>
        <end position="45"/>
    </location>
</feature>